<dbReference type="PRINTS" id="PR01006">
    <property type="entry name" value="FLGHOOKFLIE"/>
</dbReference>
<dbReference type="Pfam" id="PF02049">
    <property type="entry name" value="FliE"/>
    <property type="match status" value="1"/>
</dbReference>
<evidence type="ECO:0000256" key="3">
    <source>
        <dbReference type="ARBA" id="ARBA00023143"/>
    </source>
</evidence>
<dbReference type="NCBIfam" id="TIGR00205">
    <property type="entry name" value="fliE"/>
    <property type="match status" value="1"/>
</dbReference>
<dbReference type="GO" id="GO:0071973">
    <property type="term" value="P:bacterial-type flagellum-dependent cell motility"/>
    <property type="evidence" value="ECO:0007669"/>
    <property type="project" value="InterPro"/>
</dbReference>
<dbReference type="EMBL" id="QOVW01000059">
    <property type="protein sequence ID" value="RDB36544.1"/>
    <property type="molecule type" value="Genomic_DNA"/>
</dbReference>
<dbReference type="GO" id="GO:0009425">
    <property type="term" value="C:bacterial-type flagellum basal body"/>
    <property type="evidence" value="ECO:0007669"/>
    <property type="project" value="UniProtKB-SubCell"/>
</dbReference>
<dbReference type="InterPro" id="IPR001624">
    <property type="entry name" value="FliE"/>
</dbReference>
<evidence type="ECO:0000313" key="7">
    <source>
        <dbReference type="Proteomes" id="UP000253934"/>
    </source>
</evidence>
<evidence type="ECO:0000256" key="2">
    <source>
        <dbReference type="ARBA" id="ARBA00009272"/>
    </source>
</evidence>
<dbReference type="GO" id="GO:0005198">
    <property type="term" value="F:structural molecule activity"/>
    <property type="evidence" value="ECO:0007669"/>
    <property type="project" value="UniProtKB-UniRule"/>
</dbReference>
<keyword evidence="6" id="KW-0282">Flagellum</keyword>
<sequence length="111" mass="12420">MINPISQSQLEYIRLKQKLINSVPQQSGGGTPPINPMEKTEFQDLVEKGVKEVNIGAREAEKASMDLASGRSSNIHETMLAVTKAELGFNMLVQMRNKVIEAYQEVMRMQV</sequence>
<proteinExistence type="inferred from homology"/>
<organism evidence="6 7">
    <name type="scientific">Spirobacillus cienkowskii</name>
    <dbReference type="NCBI Taxonomy" id="495820"/>
    <lineage>
        <taxon>Bacteria</taxon>
        <taxon>Pseudomonadati</taxon>
        <taxon>Bdellovibrionota</taxon>
        <taxon>Oligoflexia</taxon>
        <taxon>Silvanigrellales</taxon>
        <taxon>Spirobacillus</taxon>
    </lineage>
</organism>
<keyword evidence="3 4" id="KW-0975">Bacterial flagellum</keyword>
<evidence type="ECO:0000256" key="4">
    <source>
        <dbReference type="HAMAP-Rule" id="MF_00724"/>
    </source>
</evidence>
<dbReference type="Proteomes" id="UP000253934">
    <property type="component" value="Unassembled WGS sequence"/>
</dbReference>
<protein>
    <recommendedName>
        <fullName evidence="4 5">Flagellar hook-basal body complex protein FliE</fullName>
    </recommendedName>
</protein>
<dbReference type="PANTHER" id="PTHR34653:SF1">
    <property type="entry name" value="FLAGELLAR HOOK-BASAL BODY COMPLEX PROTEIN FLIE"/>
    <property type="match status" value="1"/>
</dbReference>
<dbReference type="AlphaFoldDB" id="A0A369KXV2"/>
<name>A0A369KXV2_9BACT</name>
<dbReference type="RefSeq" id="WP_338637140.1">
    <property type="nucleotide sequence ID" value="NZ_CP146516.1"/>
</dbReference>
<dbReference type="HAMAP" id="MF_00724">
    <property type="entry name" value="FliE"/>
    <property type="match status" value="1"/>
</dbReference>
<accession>A0A369KXV2</accession>
<comment type="similarity">
    <text evidence="2 4">Belongs to the FliE family.</text>
</comment>
<comment type="subcellular location">
    <subcellularLocation>
        <location evidence="1 4">Bacterial flagellum basal body</location>
    </subcellularLocation>
</comment>
<keyword evidence="6" id="KW-0969">Cilium</keyword>
<evidence type="ECO:0000256" key="1">
    <source>
        <dbReference type="ARBA" id="ARBA00004117"/>
    </source>
</evidence>
<dbReference type="GO" id="GO:0003774">
    <property type="term" value="F:cytoskeletal motor activity"/>
    <property type="evidence" value="ECO:0007669"/>
    <property type="project" value="InterPro"/>
</dbReference>
<keyword evidence="7" id="KW-1185">Reference proteome</keyword>
<evidence type="ECO:0000256" key="5">
    <source>
        <dbReference type="NCBIfam" id="TIGR00205"/>
    </source>
</evidence>
<evidence type="ECO:0000313" key="6">
    <source>
        <dbReference type="EMBL" id="RDB36544.1"/>
    </source>
</evidence>
<dbReference type="PANTHER" id="PTHR34653">
    <property type="match status" value="1"/>
</dbReference>
<keyword evidence="6" id="KW-0966">Cell projection</keyword>
<comment type="caution">
    <text evidence="6">The sequence shown here is derived from an EMBL/GenBank/DDBJ whole genome shotgun (WGS) entry which is preliminary data.</text>
</comment>
<gene>
    <name evidence="4 6" type="primary">fliE</name>
    <name evidence="6" type="ORF">DCC88_04510</name>
</gene>
<reference evidence="6" key="1">
    <citation type="submission" date="2018-04" db="EMBL/GenBank/DDBJ databases">
        <title>Draft genome sequence of the Candidatus Spirobacillus cienkowskii, a pathogen of freshwater Daphnia species, reconstructed from hemolymph metagenomic reads.</title>
        <authorList>
            <person name="Bresciani L."/>
            <person name="Lemos L.N."/>
            <person name="Wale N."/>
            <person name="Lin J.Y."/>
            <person name="Fernandes G.R."/>
            <person name="Duffy M.A."/>
            <person name="Rodrigues J.M."/>
        </authorList>
    </citation>
    <scope>NUCLEOTIDE SEQUENCE [LARGE SCALE GENOMIC DNA]</scope>
    <source>
        <strain evidence="6">Binning01</strain>
    </source>
</reference>